<dbReference type="Pfam" id="PF13692">
    <property type="entry name" value="Glyco_trans_1_4"/>
    <property type="match status" value="1"/>
</dbReference>
<protein>
    <recommendedName>
        <fullName evidence="3">Glycosyl transferase group 1</fullName>
    </recommendedName>
</protein>
<dbReference type="PANTHER" id="PTHR12526:SF637">
    <property type="entry name" value="GLYCOSYLTRANSFERASE EPSF-RELATED"/>
    <property type="match status" value="1"/>
</dbReference>
<dbReference type="CDD" id="cd03811">
    <property type="entry name" value="GT4_GT28_WabH-like"/>
    <property type="match status" value="1"/>
</dbReference>
<evidence type="ECO:0000313" key="1">
    <source>
        <dbReference type="EMBL" id="BDG07080.1"/>
    </source>
</evidence>
<reference evidence="2" key="1">
    <citation type="journal article" date="2022" name="Int. J. Syst. Evol. Microbiol.">
        <title>Anaeromyxobacter oryzae sp. nov., Anaeromyxobacter diazotrophicus sp. nov. and Anaeromyxobacter paludicola sp. nov., isolated from paddy soils.</title>
        <authorList>
            <person name="Itoh H."/>
            <person name="Xu Z."/>
            <person name="Mise K."/>
            <person name="Masuda Y."/>
            <person name="Ushijima N."/>
            <person name="Hayakawa C."/>
            <person name="Shiratori Y."/>
            <person name="Senoo K."/>
        </authorList>
    </citation>
    <scope>NUCLEOTIDE SEQUENCE [LARGE SCALE GENOMIC DNA]</scope>
    <source>
        <strain evidence="2">Red630</strain>
    </source>
</reference>
<name>A0ABM7X5I5_9BACT</name>
<dbReference type="Gene3D" id="3.40.50.2000">
    <property type="entry name" value="Glycogen Phosphorylase B"/>
    <property type="match status" value="2"/>
</dbReference>
<accession>A0ABM7X5I5</accession>
<sequence length="520" mass="55615">MHFAFVCHEYPPVVGAGFGPAVQALAQALVGAGHRASVVGFAGADALASDRGVAVYRFRPPGTGEGQGDFARRVLRNLLLQVHALDPVEAVAWPGCEEWFLEPIPGVRDVLVPRASRPSAFEVVETVAARLLGAEPPPPQRARGRAGLNVALAMPYLVTGGSDHLMQQVFADRARRDAGLLVFSTQGAPEAMGTSAPGYARITPDVFELARILPAASHPDAILELLRSRRTDVLMVVGSRRTYELLPRIKAELPQMKVVDHLYNPVGHLVSNRQFARYIDFHIAANEEVRRALLQGGERAERIQVVHHGIDTAGHDPDAIPRRDDLPGLATRPGEQVVLFAGRLSEEKGCLRFLEIAHRLRGRGGVRFAMTGDGPLRQAVEARAAELGLGATVARLGFVDDPRPYLRRADVVVIPSDVDGLPLVCLEALALGTPVVASAIGALPEVIAPGVNGAVVAPADVDGFARAIDAILSAAPDPERARRCRADVVARFGIEAVRERYWAIFHGLAGARAGATEVLT</sequence>
<dbReference type="PANTHER" id="PTHR12526">
    <property type="entry name" value="GLYCOSYLTRANSFERASE"/>
    <property type="match status" value="1"/>
</dbReference>
<organism evidence="1 2">
    <name type="scientific">Anaeromyxobacter paludicola</name>
    <dbReference type="NCBI Taxonomy" id="2918171"/>
    <lineage>
        <taxon>Bacteria</taxon>
        <taxon>Pseudomonadati</taxon>
        <taxon>Myxococcota</taxon>
        <taxon>Myxococcia</taxon>
        <taxon>Myxococcales</taxon>
        <taxon>Cystobacterineae</taxon>
        <taxon>Anaeromyxobacteraceae</taxon>
        <taxon>Anaeromyxobacter</taxon>
    </lineage>
</organism>
<dbReference type="EMBL" id="AP025592">
    <property type="protein sequence ID" value="BDG07080.1"/>
    <property type="molecule type" value="Genomic_DNA"/>
</dbReference>
<evidence type="ECO:0008006" key="3">
    <source>
        <dbReference type="Google" id="ProtNLM"/>
    </source>
</evidence>
<proteinExistence type="predicted"/>
<evidence type="ECO:0000313" key="2">
    <source>
        <dbReference type="Proteomes" id="UP001162734"/>
    </source>
</evidence>
<dbReference type="Proteomes" id="UP001162734">
    <property type="component" value="Chromosome"/>
</dbReference>
<dbReference type="RefSeq" id="WP_248343688.1">
    <property type="nucleotide sequence ID" value="NZ_AP025592.1"/>
</dbReference>
<dbReference type="SUPFAM" id="SSF53756">
    <property type="entry name" value="UDP-Glycosyltransferase/glycogen phosphorylase"/>
    <property type="match status" value="1"/>
</dbReference>
<gene>
    <name evidence="1" type="ORF">AMPC_01930</name>
</gene>
<keyword evidence="2" id="KW-1185">Reference proteome</keyword>